<feature type="transmembrane region" description="Helical" evidence="10">
    <location>
        <begin position="246"/>
        <end position="271"/>
    </location>
</feature>
<dbReference type="PANTHER" id="PTHR43394:SF11">
    <property type="entry name" value="ATP-BINDING CASSETTE TRANSPORTER"/>
    <property type="match status" value="1"/>
</dbReference>
<keyword evidence="9 10" id="KW-0472">Membrane</keyword>
<dbReference type="SUPFAM" id="SSF90123">
    <property type="entry name" value="ABC transporter transmembrane region"/>
    <property type="match status" value="2"/>
</dbReference>
<dbReference type="AlphaFoldDB" id="A0AAD7U535"/>
<protein>
    <submittedName>
        <fullName evidence="13">Uncharacterized protein</fullName>
    </submittedName>
</protein>
<dbReference type="SMART" id="SM00382">
    <property type="entry name" value="AAA"/>
    <property type="match status" value="2"/>
</dbReference>
<feature type="transmembrane region" description="Helical" evidence="10">
    <location>
        <begin position="803"/>
        <end position="821"/>
    </location>
</feature>
<feature type="domain" description="ABC transporter" evidence="11">
    <location>
        <begin position="362"/>
        <end position="598"/>
    </location>
</feature>
<dbReference type="Proteomes" id="UP001230188">
    <property type="component" value="Unassembled WGS sequence"/>
</dbReference>
<comment type="similarity">
    <text evidence="2">Belongs to the ABC transporter superfamily. ABCB family. Multidrug resistance exporter (TC 3.A.1.201) subfamily.</text>
</comment>
<comment type="caution">
    <text evidence="13">The sequence shown here is derived from an EMBL/GenBank/DDBJ whole genome shotgun (WGS) entry which is preliminary data.</text>
</comment>
<feature type="transmembrane region" description="Helical" evidence="10">
    <location>
        <begin position="726"/>
        <end position="744"/>
    </location>
</feature>
<dbReference type="CDD" id="cd03249">
    <property type="entry name" value="ABC_MTABC3_MDL1_MDL2"/>
    <property type="match status" value="2"/>
</dbReference>
<feature type="domain" description="ABC transmembrane type-1" evidence="12">
    <location>
        <begin position="28"/>
        <end position="329"/>
    </location>
</feature>
<feature type="transmembrane region" description="Helical" evidence="10">
    <location>
        <begin position="903"/>
        <end position="927"/>
    </location>
</feature>
<dbReference type="Pfam" id="PF00664">
    <property type="entry name" value="ABC_membrane"/>
    <property type="match status" value="2"/>
</dbReference>
<feature type="domain" description="ABC transporter" evidence="11">
    <location>
        <begin position="1006"/>
        <end position="1244"/>
    </location>
</feature>
<reference evidence="13" key="1">
    <citation type="submission" date="2023-01" db="EMBL/GenBank/DDBJ databases">
        <title>Metagenome sequencing of chrysophaentin producing Chrysophaeum taylorii.</title>
        <authorList>
            <person name="Davison J."/>
            <person name="Bewley C."/>
        </authorList>
    </citation>
    <scope>NUCLEOTIDE SEQUENCE</scope>
    <source>
        <strain evidence="13">NIES-1699</strain>
    </source>
</reference>
<evidence type="ECO:0000259" key="11">
    <source>
        <dbReference type="PROSITE" id="PS50893"/>
    </source>
</evidence>
<dbReference type="InterPro" id="IPR036640">
    <property type="entry name" value="ABC1_TM_sf"/>
</dbReference>
<keyword evidence="5" id="KW-0677">Repeat</keyword>
<dbReference type="Gene3D" id="3.40.50.300">
    <property type="entry name" value="P-loop containing nucleotide triphosphate hydrolases"/>
    <property type="match status" value="2"/>
</dbReference>
<feature type="transmembrane region" description="Helical" evidence="10">
    <location>
        <begin position="164"/>
        <end position="186"/>
    </location>
</feature>
<keyword evidence="7" id="KW-0067">ATP-binding</keyword>
<dbReference type="PROSITE" id="PS50893">
    <property type="entry name" value="ABC_TRANSPORTER_2"/>
    <property type="match status" value="2"/>
</dbReference>
<name>A0AAD7U535_9STRA</name>
<evidence type="ECO:0000256" key="6">
    <source>
        <dbReference type="ARBA" id="ARBA00022741"/>
    </source>
</evidence>
<dbReference type="GO" id="GO:0090374">
    <property type="term" value="P:oligopeptide export from mitochondrion"/>
    <property type="evidence" value="ECO:0007669"/>
    <property type="project" value="TreeGrafter"/>
</dbReference>
<dbReference type="InterPro" id="IPR027417">
    <property type="entry name" value="P-loop_NTPase"/>
</dbReference>
<evidence type="ECO:0000256" key="8">
    <source>
        <dbReference type="ARBA" id="ARBA00022989"/>
    </source>
</evidence>
<evidence type="ECO:0000313" key="13">
    <source>
        <dbReference type="EMBL" id="KAJ8598401.1"/>
    </source>
</evidence>
<evidence type="ECO:0000256" key="1">
    <source>
        <dbReference type="ARBA" id="ARBA00004141"/>
    </source>
</evidence>
<proteinExistence type="inferred from homology"/>
<accession>A0AAD7U535</accession>
<evidence type="ECO:0000256" key="4">
    <source>
        <dbReference type="ARBA" id="ARBA00022692"/>
    </source>
</evidence>
<dbReference type="FunFam" id="3.40.50.300:FF:000836">
    <property type="entry name" value="ABC transporter B family member 25"/>
    <property type="match status" value="1"/>
</dbReference>
<dbReference type="GO" id="GO:0005743">
    <property type="term" value="C:mitochondrial inner membrane"/>
    <property type="evidence" value="ECO:0007669"/>
    <property type="project" value="TreeGrafter"/>
</dbReference>
<evidence type="ECO:0000256" key="7">
    <source>
        <dbReference type="ARBA" id="ARBA00022840"/>
    </source>
</evidence>
<evidence type="ECO:0000256" key="9">
    <source>
        <dbReference type="ARBA" id="ARBA00023136"/>
    </source>
</evidence>
<feature type="domain" description="ABC transmembrane type-1" evidence="12">
    <location>
        <begin position="686"/>
        <end position="968"/>
    </location>
</feature>
<feature type="transmembrane region" description="Helical" evidence="10">
    <location>
        <begin position="827"/>
        <end position="849"/>
    </location>
</feature>
<dbReference type="FunFam" id="3.40.50.300:FF:000251">
    <property type="entry name" value="ABC transporter B family member 19"/>
    <property type="match status" value="1"/>
</dbReference>
<dbReference type="InterPro" id="IPR003439">
    <property type="entry name" value="ABC_transporter-like_ATP-bd"/>
</dbReference>
<dbReference type="GO" id="GO:0016887">
    <property type="term" value="F:ATP hydrolysis activity"/>
    <property type="evidence" value="ECO:0007669"/>
    <property type="project" value="InterPro"/>
</dbReference>
<keyword evidence="6" id="KW-0547">Nucleotide-binding</keyword>
<evidence type="ECO:0000256" key="10">
    <source>
        <dbReference type="SAM" id="Phobius"/>
    </source>
</evidence>
<gene>
    <name evidence="13" type="ORF">CTAYLR_003017</name>
</gene>
<organism evidence="13 14">
    <name type="scientific">Chrysophaeum taylorii</name>
    <dbReference type="NCBI Taxonomy" id="2483200"/>
    <lineage>
        <taxon>Eukaryota</taxon>
        <taxon>Sar</taxon>
        <taxon>Stramenopiles</taxon>
        <taxon>Ochrophyta</taxon>
        <taxon>Pelagophyceae</taxon>
        <taxon>Pelagomonadales</taxon>
        <taxon>Pelagomonadaceae</taxon>
        <taxon>Chrysophaeum</taxon>
    </lineage>
</organism>
<feature type="transmembrane region" description="Helical" evidence="10">
    <location>
        <begin position="684"/>
        <end position="706"/>
    </location>
</feature>
<dbReference type="EMBL" id="JAQMWT010000675">
    <property type="protein sequence ID" value="KAJ8598401.1"/>
    <property type="molecule type" value="Genomic_DNA"/>
</dbReference>
<keyword evidence="14" id="KW-1185">Reference proteome</keyword>
<evidence type="ECO:0000313" key="14">
    <source>
        <dbReference type="Proteomes" id="UP001230188"/>
    </source>
</evidence>
<sequence>MKYAAVAGGRRRSVLRYADSRDLAYACGAFVASVISGANQPAQLVIFGNLLDSFNEASTAKAVRLVQFFALLYVVVGVQQFVTVTVQAAAATRVAASQARKVRDAYLTALLAKSIAWFDAEDQGAVAASILESTLAIQDGLGEKLATGVQGASAFLIGIAVSLYYAWSLALVTIAILPVVGGLLGVASSVRARADRAAADSLGKAAGTALETLTRVRTVAAFGGEGRALEAYASATKEVAARNLRLAVATGLNSAAVAACLYATWAVGLWYGAYLVRRDARSEECTYRDDETPAESCVTGGDVMTAFLCVLFGGLSLLQALPGLAAFDAARSAAGRVFDVVDDDREVADVGSSALALKRGAIVFEGVRFAYPSRPDREIYQGLDLTLQAGKSTALVGPSGCGKSTVVQLLLRFYEPAAGRILIDGVDIKTVSASSLRAHFGLVSQEPTLFRGSVADNVAYGKERSASREEIVEAAKLANAHDFVAALPDGYDTQIDGSKLSGGQKQRIAIARALVRLPRCVLLDEATSALDAKSEKVVQAALETLIGDRTTLVIAHRLSTVRGCDSIVVLGVNGRVVERGTHEELMKDPDGHYYALATAQMHPSSSSAAEDDETTTTDVTEVTAGAPVAVVADGRSVDDDDAAAVAAFAEGERENDVEDQREARISNKEVITWVWGMTGERVSLGVGLVGAVISGLTQPLVGYLMAEFIGVFFETSRPAMARKSTFWALMFLCLGGGATVGEVAKSWGLGRITEKVCSAARVASFEAIIRQDVGWHDVRGAGTLASRLATDCAAVKALVGQRLAQTLAMGVIVVGGLAVSFDASWRLTLVTLGIIPIIVLPIVATAAFVSKVGDDDALNAASALASEAILGIRTVRALNLEHHIAADFDECLKRPEQAAIAKGVATGLGGGTAQLSILLGAAFQYYIGSIFFRKGWVNFEDLMTVLLVVIFLAFGLSAVSGDAVDKAEALRAGKRLRLLTLTTSKIDPFFKDNNNYKHPAAAAARLEFRDVCFNYPARPDVVVFDRFSLVVAPGETVALCGESGSGKSTAVQLLLRFYDPTGGRVFLDGVDVKSMAVASLRSQLGLVSQEPTLFAGSVAHNIAYGKQDASRHEIIEAAKLANAHDFVSALPDGYDARVGDQGVQLSGGQKQRVAIARALVRKPRALILDEATSALDPTSERVVQAALDALLHHTKMTTLIIAHRLSTIRDADAIVVMDRGAIVERGTHDALMAARGAYFALVNHATAT</sequence>
<dbReference type="PANTHER" id="PTHR43394">
    <property type="entry name" value="ATP-DEPENDENT PERMEASE MDL1, MITOCHONDRIAL"/>
    <property type="match status" value="1"/>
</dbReference>
<dbReference type="GO" id="GO:0015421">
    <property type="term" value="F:ABC-type oligopeptide transporter activity"/>
    <property type="evidence" value="ECO:0007669"/>
    <property type="project" value="TreeGrafter"/>
</dbReference>
<dbReference type="Gene3D" id="1.20.1560.10">
    <property type="entry name" value="ABC transporter type 1, transmembrane domain"/>
    <property type="match status" value="1"/>
</dbReference>
<dbReference type="InterPro" id="IPR017871">
    <property type="entry name" value="ABC_transporter-like_CS"/>
</dbReference>
<evidence type="ECO:0000256" key="3">
    <source>
        <dbReference type="ARBA" id="ARBA00022448"/>
    </source>
</evidence>
<dbReference type="InterPro" id="IPR003593">
    <property type="entry name" value="AAA+_ATPase"/>
</dbReference>
<keyword evidence="3" id="KW-0813">Transport</keyword>
<dbReference type="CDD" id="cd18578">
    <property type="entry name" value="ABC_6TM_Pgp_ABCB1_D2_like"/>
    <property type="match status" value="1"/>
</dbReference>
<dbReference type="CDD" id="cd18577">
    <property type="entry name" value="ABC_6TM_Pgp_ABCB1_D1_like"/>
    <property type="match status" value="1"/>
</dbReference>
<keyword evidence="4 10" id="KW-0812">Transmembrane</keyword>
<evidence type="ECO:0000256" key="5">
    <source>
        <dbReference type="ARBA" id="ARBA00022737"/>
    </source>
</evidence>
<keyword evidence="8 10" id="KW-1133">Transmembrane helix</keyword>
<dbReference type="GO" id="GO:0005524">
    <property type="term" value="F:ATP binding"/>
    <property type="evidence" value="ECO:0007669"/>
    <property type="project" value="UniProtKB-KW"/>
</dbReference>
<dbReference type="InterPro" id="IPR011527">
    <property type="entry name" value="ABC1_TM_dom"/>
</dbReference>
<dbReference type="SUPFAM" id="SSF52540">
    <property type="entry name" value="P-loop containing nucleoside triphosphate hydrolases"/>
    <property type="match status" value="2"/>
</dbReference>
<evidence type="ECO:0000259" key="12">
    <source>
        <dbReference type="PROSITE" id="PS50929"/>
    </source>
</evidence>
<dbReference type="InterPro" id="IPR039421">
    <property type="entry name" value="Type_1_exporter"/>
</dbReference>
<dbReference type="PROSITE" id="PS50929">
    <property type="entry name" value="ABC_TM1F"/>
    <property type="match status" value="2"/>
</dbReference>
<feature type="transmembrane region" description="Helical" evidence="10">
    <location>
        <begin position="942"/>
        <end position="964"/>
    </location>
</feature>
<dbReference type="Pfam" id="PF00005">
    <property type="entry name" value="ABC_tran"/>
    <property type="match status" value="2"/>
</dbReference>
<comment type="subcellular location">
    <subcellularLocation>
        <location evidence="1">Membrane</location>
        <topology evidence="1">Multi-pass membrane protein</topology>
    </subcellularLocation>
</comment>
<evidence type="ECO:0000256" key="2">
    <source>
        <dbReference type="ARBA" id="ARBA00007577"/>
    </source>
</evidence>
<dbReference type="PROSITE" id="PS00211">
    <property type="entry name" value="ABC_TRANSPORTER_1"/>
    <property type="match status" value="2"/>
</dbReference>